<evidence type="ECO:0000259" key="8">
    <source>
        <dbReference type="Pfam" id="PF01494"/>
    </source>
</evidence>
<keyword evidence="7" id="KW-1133">Transmembrane helix</keyword>
<dbReference type="SUPFAM" id="SSF51905">
    <property type="entry name" value="FAD/NAD(P)-binding domain"/>
    <property type="match status" value="1"/>
</dbReference>
<dbReference type="InterPro" id="IPR050493">
    <property type="entry name" value="FAD-dep_Monooxygenase_BioMet"/>
</dbReference>
<feature type="domain" description="FAD-binding" evidence="8">
    <location>
        <begin position="15"/>
        <end position="202"/>
    </location>
</feature>
<dbReference type="GO" id="GO:0004497">
    <property type="term" value="F:monooxygenase activity"/>
    <property type="evidence" value="ECO:0007669"/>
    <property type="project" value="UniProtKB-KW"/>
</dbReference>
<dbReference type="AlphaFoldDB" id="A0A167XQD5"/>
<accession>A0A167XQD5</accession>
<organism evidence="9 10">
    <name type="scientific">Niveomyces insectorum RCEF 264</name>
    <dbReference type="NCBI Taxonomy" id="1081102"/>
    <lineage>
        <taxon>Eukaryota</taxon>
        <taxon>Fungi</taxon>
        <taxon>Dikarya</taxon>
        <taxon>Ascomycota</taxon>
        <taxon>Pezizomycotina</taxon>
        <taxon>Sordariomycetes</taxon>
        <taxon>Hypocreomycetidae</taxon>
        <taxon>Hypocreales</taxon>
        <taxon>Cordycipitaceae</taxon>
        <taxon>Niveomyces</taxon>
    </lineage>
</organism>
<keyword evidence="4" id="KW-0560">Oxidoreductase</keyword>
<dbReference type="PANTHER" id="PTHR13789">
    <property type="entry name" value="MONOOXYGENASE"/>
    <property type="match status" value="1"/>
</dbReference>
<comment type="similarity">
    <text evidence="1">Belongs to the paxM FAD-dependent monooxygenase family.</text>
</comment>
<proteinExistence type="inferred from homology"/>
<keyword evidence="3" id="KW-0274">FAD</keyword>
<dbReference type="SUPFAM" id="SSF54373">
    <property type="entry name" value="FAD-linked reductases, C-terminal domain"/>
    <property type="match status" value="1"/>
</dbReference>
<protein>
    <submittedName>
        <fullName evidence="9">Salicylate 1-monooxygenase</fullName>
    </submittedName>
</protein>
<evidence type="ECO:0000313" key="10">
    <source>
        <dbReference type="Proteomes" id="UP000076874"/>
    </source>
</evidence>
<keyword evidence="5 9" id="KW-0503">Monooxygenase</keyword>
<evidence type="ECO:0000256" key="4">
    <source>
        <dbReference type="ARBA" id="ARBA00023002"/>
    </source>
</evidence>
<dbReference type="PANTHER" id="PTHR13789:SF309">
    <property type="entry name" value="PUTATIVE (AFU_ORTHOLOGUE AFUA_6G14510)-RELATED"/>
    <property type="match status" value="1"/>
</dbReference>
<feature type="transmembrane region" description="Helical" evidence="7">
    <location>
        <begin position="12"/>
        <end position="32"/>
    </location>
</feature>
<reference evidence="9 10" key="1">
    <citation type="journal article" date="2016" name="Genome Biol. Evol.">
        <title>Divergent and convergent evolution of fungal pathogenicity.</title>
        <authorList>
            <person name="Shang Y."/>
            <person name="Xiao G."/>
            <person name="Zheng P."/>
            <person name="Cen K."/>
            <person name="Zhan S."/>
            <person name="Wang C."/>
        </authorList>
    </citation>
    <scope>NUCLEOTIDE SEQUENCE [LARGE SCALE GENOMIC DNA]</scope>
    <source>
        <strain evidence="9 10">RCEF 264</strain>
    </source>
</reference>
<comment type="caution">
    <text evidence="9">The sequence shown here is derived from an EMBL/GenBank/DDBJ whole genome shotgun (WGS) entry which is preliminary data.</text>
</comment>
<feature type="region of interest" description="Disordered" evidence="6">
    <location>
        <begin position="292"/>
        <end position="317"/>
    </location>
</feature>
<keyword evidence="7" id="KW-0812">Transmembrane</keyword>
<gene>
    <name evidence="9" type="ORF">SPI_02044</name>
</gene>
<keyword evidence="7" id="KW-0472">Membrane</keyword>
<dbReference type="GO" id="GO:0071949">
    <property type="term" value="F:FAD binding"/>
    <property type="evidence" value="ECO:0007669"/>
    <property type="project" value="InterPro"/>
</dbReference>
<evidence type="ECO:0000256" key="1">
    <source>
        <dbReference type="ARBA" id="ARBA00007992"/>
    </source>
</evidence>
<keyword evidence="2" id="KW-0285">Flavoprotein</keyword>
<dbReference type="Proteomes" id="UP000076874">
    <property type="component" value="Unassembled WGS sequence"/>
</dbReference>
<dbReference type="EMBL" id="AZHD01000003">
    <property type="protein sequence ID" value="OAA65257.1"/>
    <property type="molecule type" value="Genomic_DNA"/>
</dbReference>
<dbReference type="Gene3D" id="3.50.50.60">
    <property type="entry name" value="FAD/NAD(P)-binding domain"/>
    <property type="match status" value="1"/>
</dbReference>
<evidence type="ECO:0000256" key="6">
    <source>
        <dbReference type="SAM" id="MobiDB-lite"/>
    </source>
</evidence>
<dbReference type="InterPro" id="IPR036188">
    <property type="entry name" value="FAD/NAD-bd_sf"/>
</dbReference>
<dbReference type="PRINTS" id="PR00420">
    <property type="entry name" value="RNGMNOXGNASE"/>
</dbReference>
<evidence type="ECO:0000313" key="9">
    <source>
        <dbReference type="EMBL" id="OAA65257.1"/>
    </source>
</evidence>
<name>A0A167XQD5_9HYPO</name>
<keyword evidence="10" id="KW-1185">Reference proteome</keyword>
<evidence type="ECO:0000256" key="7">
    <source>
        <dbReference type="SAM" id="Phobius"/>
    </source>
</evidence>
<dbReference type="STRING" id="1081102.A0A167XQD5"/>
<dbReference type="Pfam" id="PF01494">
    <property type="entry name" value="FAD_binding_3"/>
    <property type="match status" value="1"/>
</dbReference>
<evidence type="ECO:0000256" key="5">
    <source>
        <dbReference type="ARBA" id="ARBA00023033"/>
    </source>
</evidence>
<feature type="region of interest" description="Disordered" evidence="6">
    <location>
        <begin position="101"/>
        <end position="120"/>
    </location>
</feature>
<feature type="compositionally biased region" description="Basic and acidic residues" evidence="6">
    <location>
        <begin position="298"/>
        <end position="309"/>
    </location>
</feature>
<dbReference type="OrthoDB" id="16820at2759"/>
<dbReference type="InterPro" id="IPR002938">
    <property type="entry name" value="FAD-bd"/>
</dbReference>
<evidence type="ECO:0000256" key="2">
    <source>
        <dbReference type="ARBA" id="ARBA00022630"/>
    </source>
</evidence>
<sequence length="508" mass="54019">MTETTQKDRRPAPLDIAIVGAGIAGLAAAIALKDHSGVRVQLYERASALREIGASIALGPNGMRTLDRLGVHNALDDDVAFRNRSGYPMVYRHYHTNEIVSVDPSQDDGGGGGGGGDDGHHRIAYRHRTARFYRAHLQAALLAHIDRTTQPLHLNKGFRSVAWDAGLGKLVLTFADGSETATATATADLLLGTDGIQSAVRTFFVPASRPRWTGGVAFRSVFPAAHVAHIAGLPDEATHVWGPDRSLFFSPLGRGLFTVVGMQQVDPDDPDAPLRDAAWDDEGSVAQLRQMYSNRNSRGSESESKRESESESGTETGWSPLVQSLVAAVPHTRLFPNAAVSASLSTWVLGDGDVYGRVTLAGDAAHAHGGAFATGGSLALDDAWAFAAAVRHVFPVGGPPAAPAAVSEKLRAALTLYEATRKAHTDRLLGIVHAGAQARLAQLRAEARAARPPETDDELRQRIKSRPDPTWLHEHDVVAAFAAAVRAQDEAAAKPNGAPNRRADASKI</sequence>
<feature type="region of interest" description="Disordered" evidence="6">
    <location>
        <begin position="489"/>
        <end position="508"/>
    </location>
</feature>
<evidence type="ECO:0000256" key="3">
    <source>
        <dbReference type="ARBA" id="ARBA00022827"/>
    </source>
</evidence>